<evidence type="ECO:0000313" key="10">
    <source>
        <dbReference type="Proteomes" id="UP000252707"/>
    </source>
</evidence>
<evidence type="ECO:0000259" key="8">
    <source>
        <dbReference type="PROSITE" id="PS50887"/>
    </source>
</evidence>
<dbReference type="RefSeq" id="WP_114279107.1">
    <property type="nucleotide sequence ID" value="NZ_QPJY01000002.1"/>
</dbReference>
<dbReference type="GO" id="GO:0007165">
    <property type="term" value="P:signal transduction"/>
    <property type="evidence" value="ECO:0007669"/>
    <property type="project" value="InterPro"/>
</dbReference>
<dbReference type="NCBIfam" id="TIGR00229">
    <property type="entry name" value="sensory_box"/>
    <property type="match status" value="1"/>
</dbReference>
<dbReference type="Gene3D" id="3.20.20.450">
    <property type="entry name" value="EAL domain"/>
    <property type="match status" value="1"/>
</dbReference>
<dbReference type="PROSITE" id="PS50113">
    <property type="entry name" value="PAC"/>
    <property type="match status" value="1"/>
</dbReference>
<dbReference type="Pfam" id="PF08447">
    <property type="entry name" value="PAS_3"/>
    <property type="match status" value="1"/>
</dbReference>
<dbReference type="InterPro" id="IPR029787">
    <property type="entry name" value="Nucleotide_cyclase"/>
</dbReference>
<keyword evidence="3" id="KW-0472">Membrane</keyword>
<dbReference type="InterPro" id="IPR001610">
    <property type="entry name" value="PAC"/>
</dbReference>
<evidence type="ECO:0000313" key="9">
    <source>
        <dbReference type="EMBL" id="RCX32308.1"/>
    </source>
</evidence>
<comment type="caution">
    <text evidence="9">The sequence shown here is derived from an EMBL/GenBank/DDBJ whole genome shotgun (WGS) entry which is preliminary data.</text>
</comment>
<dbReference type="PANTHER" id="PTHR44757:SF2">
    <property type="entry name" value="BIOFILM ARCHITECTURE MAINTENANCE PROTEIN MBAA"/>
    <property type="match status" value="1"/>
</dbReference>
<proteinExistence type="predicted"/>
<dbReference type="InterPro" id="IPR035919">
    <property type="entry name" value="EAL_sf"/>
</dbReference>
<dbReference type="PANTHER" id="PTHR44757">
    <property type="entry name" value="DIGUANYLATE CYCLASE DGCP"/>
    <property type="match status" value="1"/>
</dbReference>
<dbReference type="InterPro" id="IPR000700">
    <property type="entry name" value="PAS-assoc_C"/>
</dbReference>
<keyword evidence="2" id="KW-0175">Coiled coil</keyword>
<dbReference type="Gene3D" id="3.30.450.20">
    <property type="entry name" value="PAS domain"/>
    <property type="match status" value="2"/>
</dbReference>
<dbReference type="CDD" id="cd01949">
    <property type="entry name" value="GGDEF"/>
    <property type="match status" value="1"/>
</dbReference>
<dbReference type="InterPro" id="IPR001633">
    <property type="entry name" value="EAL_dom"/>
</dbReference>
<dbReference type="InterPro" id="IPR052155">
    <property type="entry name" value="Biofilm_reg_signaling"/>
</dbReference>
<keyword evidence="3" id="KW-0812">Transmembrane</keyword>
<keyword evidence="10" id="KW-1185">Reference proteome</keyword>
<feature type="transmembrane region" description="Helical" evidence="3">
    <location>
        <begin position="300"/>
        <end position="323"/>
    </location>
</feature>
<evidence type="ECO:0000259" key="4">
    <source>
        <dbReference type="PROSITE" id="PS50112"/>
    </source>
</evidence>
<dbReference type="InterPro" id="IPR035965">
    <property type="entry name" value="PAS-like_dom_sf"/>
</dbReference>
<reference evidence="9 10" key="1">
    <citation type="submission" date="2018-07" db="EMBL/GenBank/DDBJ databases">
        <title>Genomic Encyclopedia of Type Strains, Phase IV (KMG-IV): sequencing the most valuable type-strain genomes for metagenomic binning, comparative biology and taxonomic classification.</title>
        <authorList>
            <person name="Goeker M."/>
        </authorList>
    </citation>
    <scope>NUCLEOTIDE SEQUENCE [LARGE SCALE GENOMIC DNA]</scope>
    <source>
        <strain evidence="9 10">DSM 26407</strain>
    </source>
</reference>
<dbReference type="OrthoDB" id="9787514at2"/>
<dbReference type="InterPro" id="IPR013655">
    <property type="entry name" value="PAS_fold_3"/>
</dbReference>
<sequence>MNRMQWHPGITLKYIVFLVFISILPLLLLGIVSHQVSSQALEKQASDYQVELLEAQKSNLLLQLTQVENLIANISGMEEIINSLAAPTGPGDRFTELSTQARIGYILNNYTNLDGLVSIDIFSVDGRHYHVGDTLDAAHIRVETRDALFRRALESDRLINWAGVQENVNFNSSHHYVVTAAKLVRRVDRDTLQSQPLALIVVNYSTEYLYEQFSRINLGRSGYLLVTDQENRVIYHPDPTRIGMPLKADFGHQAKHQSANWNAVDQDGTPVVLNHLHLPELGWSLTSVVPVSTLTRGTRFITQATAIGLFIALFIMLLTALLYSRNVVRPIRTIIGSFKRFRSGALDLDARLEPPSRDEVGELVQWFNVFMETLAAQRHSEAALRESEERYSLAVRGANDGLWDWDLRTDMLYLSPRFKAMLGFTDEELGNIPDSWFGRIHPEDRGRVESELAAHMSGQRAHFESEHRLLHKDGVYRWLLGRGLAVRDAQGKAYRMAGSLTEITHRKTTEEQLRHDALHDPLTGLHNRAWFINRLDNSIERHKRRGEYLFAVMFLDLDGFKRINDSLGHEAGDHLLREVAQRLNESLRTVDAVARLGGDEFVILLEDLEEFQHIGVAADRILSLIAAPVTFQGKTMTTSASIGICLSSTDYSQPELMLRDADVAMYRAKNLGKNRYELFDVGMREQIVSRQGLESEIRRAIDAGEFLLHYQPVIELTSNRITGFEALLRWQHPERGLLSPESFLKVAEETGQLERMSHQVMVDACRQVKTWNDRYPLDPPLSVGINLSSKQVMDGSLVQQITETLWETEYEPRLLVLEVTENALMHESGSAAQVVSELKALGVRIHLDDFGTGYTSLSMLSQNQVDAVKIDRSLIAGLNLGRTETGMVRTSLLLAHELGLPVIAEGVESDSQADTLRKLGCDFGQGYYFSRPLSPQDAERYLSRSIDTRAADAGS</sequence>
<evidence type="ECO:0000259" key="6">
    <source>
        <dbReference type="PROSITE" id="PS50883"/>
    </source>
</evidence>
<dbReference type="SUPFAM" id="SSF141868">
    <property type="entry name" value="EAL domain-like"/>
    <property type="match status" value="1"/>
</dbReference>
<dbReference type="CDD" id="cd00130">
    <property type="entry name" value="PAS"/>
    <property type="match status" value="1"/>
</dbReference>
<evidence type="ECO:0000256" key="2">
    <source>
        <dbReference type="SAM" id="Coils"/>
    </source>
</evidence>
<dbReference type="PROSITE" id="PS50887">
    <property type="entry name" value="GGDEF"/>
    <property type="match status" value="1"/>
</dbReference>
<dbReference type="SUPFAM" id="SSF158472">
    <property type="entry name" value="HAMP domain-like"/>
    <property type="match status" value="1"/>
</dbReference>
<dbReference type="SMART" id="SM00086">
    <property type="entry name" value="PAC"/>
    <property type="match status" value="1"/>
</dbReference>
<dbReference type="GO" id="GO:0003824">
    <property type="term" value="F:catalytic activity"/>
    <property type="evidence" value="ECO:0007669"/>
    <property type="project" value="UniProtKB-ARBA"/>
</dbReference>
<feature type="domain" description="PAS" evidence="4">
    <location>
        <begin position="387"/>
        <end position="459"/>
    </location>
</feature>
<dbReference type="CDD" id="cd01948">
    <property type="entry name" value="EAL"/>
    <property type="match status" value="1"/>
</dbReference>
<evidence type="ECO:0000259" key="5">
    <source>
        <dbReference type="PROSITE" id="PS50113"/>
    </source>
</evidence>
<dbReference type="InterPro" id="IPR003660">
    <property type="entry name" value="HAMP_dom"/>
</dbReference>
<dbReference type="SMART" id="SM00091">
    <property type="entry name" value="PAS"/>
    <property type="match status" value="1"/>
</dbReference>
<dbReference type="PROSITE" id="PS50112">
    <property type="entry name" value="PAS"/>
    <property type="match status" value="1"/>
</dbReference>
<dbReference type="Gene3D" id="6.10.340.10">
    <property type="match status" value="1"/>
</dbReference>
<dbReference type="AlphaFoldDB" id="A0A369CGD5"/>
<accession>A0A369CGD5</accession>
<dbReference type="NCBIfam" id="TIGR00254">
    <property type="entry name" value="GGDEF"/>
    <property type="match status" value="1"/>
</dbReference>
<dbReference type="Gene3D" id="3.30.70.270">
    <property type="match status" value="1"/>
</dbReference>
<dbReference type="CDD" id="cd18774">
    <property type="entry name" value="PDC2_HK_sensor"/>
    <property type="match status" value="1"/>
</dbReference>
<feature type="domain" description="PAC" evidence="5">
    <location>
        <begin position="463"/>
        <end position="515"/>
    </location>
</feature>
<dbReference type="Pfam" id="PF00672">
    <property type="entry name" value="HAMP"/>
    <property type="match status" value="1"/>
</dbReference>
<comment type="cofactor">
    <cofactor evidence="1">
        <name>Mg(2+)</name>
        <dbReference type="ChEBI" id="CHEBI:18420"/>
    </cofactor>
</comment>
<dbReference type="PROSITE" id="PS50883">
    <property type="entry name" value="EAL"/>
    <property type="match status" value="1"/>
</dbReference>
<dbReference type="SMART" id="SM00267">
    <property type="entry name" value="GGDEF"/>
    <property type="match status" value="1"/>
</dbReference>
<organism evidence="9 10">
    <name type="scientific">Thioalbus denitrificans</name>
    <dbReference type="NCBI Taxonomy" id="547122"/>
    <lineage>
        <taxon>Bacteria</taxon>
        <taxon>Pseudomonadati</taxon>
        <taxon>Pseudomonadota</taxon>
        <taxon>Gammaproteobacteria</taxon>
        <taxon>Chromatiales</taxon>
        <taxon>Ectothiorhodospiraceae</taxon>
        <taxon>Thioalbus</taxon>
    </lineage>
</organism>
<dbReference type="Proteomes" id="UP000252707">
    <property type="component" value="Unassembled WGS sequence"/>
</dbReference>
<dbReference type="PROSITE" id="PS50885">
    <property type="entry name" value="HAMP"/>
    <property type="match status" value="1"/>
</dbReference>
<feature type="domain" description="HAMP" evidence="7">
    <location>
        <begin position="325"/>
        <end position="379"/>
    </location>
</feature>
<feature type="domain" description="EAL" evidence="6">
    <location>
        <begin position="690"/>
        <end position="946"/>
    </location>
</feature>
<protein>
    <submittedName>
        <fullName evidence="9">PAS domain S-box-containing protein/diguanylate cyclase (GGDEF)-like protein</fullName>
    </submittedName>
</protein>
<keyword evidence="3" id="KW-1133">Transmembrane helix</keyword>
<dbReference type="CDD" id="cd06225">
    <property type="entry name" value="HAMP"/>
    <property type="match status" value="1"/>
</dbReference>
<dbReference type="InterPro" id="IPR000160">
    <property type="entry name" value="GGDEF_dom"/>
</dbReference>
<feature type="domain" description="GGDEF" evidence="8">
    <location>
        <begin position="548"/>
        <end position="681"/>
    </location>
</feature>
<dbReference type="SMART" id="SM00304">
    <property type="entry name" value="HAMP"/>
    <property type="match status" value="1"/>
</dbReference>
<dbReference type="Pfam" id="PF00990">
    <property type="entry name" value="GGDEF"/>
    <property type="match status" value="1"/>
</dbReference>
<dbReference type="GO" id="GO:0016020">
    <property type="term" value="C:membrane"/>
    <property type="evidence" value="ECO:0007669"/>
    <property type="project" value="InterPro"/>
</dbReference>
<evidence type="ECO:0000259" key="7">
    <source>
        <dbReference type="PROSITE" id="PS50885"/>
    </source>
</evidence>
<feature type="coiled-coil region" evidence="2">
    <location>
        <begin position="38"/>
        <end position="70"/>
    </location>
</feature>
<dbReference type="SMART" id="SM00052">
    <property type="entry name" value="EAL"/>
    <property type="match status" value="1"/>
</dbReference>
<name>A0A369CGD5_9GAMM</name>
<feature type="transmembrane region" description="Helical" evidence="3">
    <location>
        <begin position="12"/>
        <end position="32"/>
    </location>
</feature>
<dbReference type="InterPro" id="IPR043128">
    <property type="entry name" value="Rev_trsase/Diguanyl_cyclase"/>
</dbReference>
<dbReference type="EMBL" id="QPJY01000002">
    <property type="protein sequence ID" value="RCX32308.1"/>
    <property type="molecule type" value="Genomic_DNA"/>
</dbReference>
<dbReference type="InterPro" id="IPR000014">
    <property type="entry name" value="PAS"/>
</dbReference>
<dbReference type="SUPFAM" id="SSF55073">
    <property type="entry name" value="Nucleotide cyclase"/>
    <property type="match status" value="1"/>
</dbReference>
<evidence type="ECO:0000256" key="1">
    <source>
        <dbReference type="ARBA" id="ARBA00001946"/>
    </source>
</evidence>
<evidence type="ECO:0000256" key="3">
    <source>
        <dbReference type="SAM" id="Phobius"/>
    </source>
</evidence>
<gene>
    <name evidence="9" type="ORF">DFQ59_102670</name>
</gene>
<dbReference type="SUPFAM" id="SSF55785">
    <property type="entry name" value="PYP-like sensor domain (PAS domain)"/>
    <property type="match status" value="1"/>
</dbReference>
<dbReference type="Pfam" id="PF00563">
    <property type="entry name" value="EAL"/>
    <property type="match status" value="1"/>
</dbReference>
<dbReference type="FunFam" id="3.30.70.270:FF:000001">
    <property type="entry name" value="Diguanylate cyclase domain protein"/>
    <property type="match status" value="1"/>
</dbReference>